<dbReference type="Proteomes" id="UP000248423">
    <property type="component" value="Unassembled WGS sequence"/>
</dbReference>
<organism evidence="1 2">
    <name type="scientific">Aspergillus sclerotiicarbonarius (strain CBS 121057 / IBT 28362)</name>
    <dbReference type="NCBI Taxonomy" id="1448318"/>
    <lineage>
        <taxon>Eukaryota</taxon>
        <taxon>Fungi</taxon>
        <taxon>Dikarya</taxon>
        <taxon>Ascomycota</taxon>
        <taxon>Pezizomycotina</taxon>
        <taxon>Eurotiomycetes</taxon>
        <taxon>Eurotiomycetidae</taxon>
        <taxon>Eurotiales</taxon>
        <taxon>Aspergillaceae</taxon>
        <taxon>Aspergillus</taxon>
        <taxon>Aspergillus subgen. Circumdati</taxon>
    </lineage>
</organism>
<name>A0A319E5Z5_ASPSB</name>
<evidence type="ECO:0000313" key="2">
    <source>
        <dbReference type="Proteomes" id="UP000248423"/>
    </source>
</evidence>
<evidence type="ECO:0000313" key="1">
    <source>
        <dbReference type="EMBL" id="PYI05512.1"/>
    </source>
</evidence>
<gene>
    <name evidence="1" type="ORF">BO78DRAFT_345372</name>
</gene>
<dbReference type="AlphaFoldDB" id="A0A319E5Z5"/>
<sequence length="444" mass="51678">MAEPTLEGLPVELHISILFTLPDLGSLWSLILASPAYYDAYQLVKKELLQSFLQKHYAGLVDIADAIAAIRSRGLYAYDISNKEKIIALLDCRRRSDEIRQLGLSVGPLPDEPANVEETIQLLQLHNLAILVLEDYSKTAKRPFWIEHNKWAHDFLPLVLSDTEKRRIFRAFYRLQIYGNIFGGVERSADSGFSLQHNEWFNKDKTFTGEESWRLFLATMAPWEIEEFACLFQHCCHRYRGMIREVSDSLIQTGCTFLGELPEDLRVPRATYINDCDDLRYAEDVPEHMSSIGPALLGKILREKQFLARRNLVLVNARGFRYQFNDIGIWPFPDSPRDEVHLIYPADRFDFGTDIDGLRKLLNTLPSSERPSIVWERIWLRDDGEHPELFWDMFEYGSENHYRPWGYALWEDERLIDWATPLLADDYPIWDLNADNPYTIPSPE</sequence>
<reference evidence="1 2" key="1">
    <citation type="submission" date="2018-02" db="EMBL/GenBank/DDBJ databases">
        <title>The genomes of Aspergillus section Nigri reveals drivers in fungal speciation.</title>
        <authorList>
            <consortium name="DOE Joint Genome Institute"/>
            <person name="Vesth T.C."/>
            <person name="Nybo J."/>
            <person name="Theobald S."/>
            <person name="Brandl J."/>
            <person name="Frisvad J.C."/>
            <person name="Nielsen K.F."/>
            <person name="Lyhne E.K."/>
            <person name="Kogle M.E."/>
            <person name="Kuo A."/>
            <person name="Riley R."/>
            <person name="Clum A."/>
            <person name="Nolan M."/>
            <person name="Lipzen A."/>
            <person name="Salamov A."/>
            <person name="Henrissat B."/>
            <person name="Wiebenga A."/>
            <person name="De vries R.P."/>
            <person name="Grigoriev I.V."/>
            <person name="Mortensen U.H."/>
            <person name="Andersen M.R."/>
            <person name="Baker S.E."/>
        </authorList>
    </citation>
    <scope>NUCLEOTIDE SEQUENCE [LARGE SCALE GENOMIC DNA]</scope>
    <source>
        <strain evidence="1 2">CBS 121057</strain>
    </source>
</reference>
<dbReference type="EMBL" id="KZ826357">
    <property type="protein sequence ID" value="PYI05512.1"/>
    <property type="molecule type" value="Genomic_DNA"/>
</dbReference>
<dbReference type="VEuPathDB" id="FungiDB:BO78DRAFT_345372"/>
<keyword evidence="2" id="KW-1185">Reference proteome</keyword>
<dbReference type="OrthoDB" id="5427059at2759"/>
<proteinExistence type="predicted"/>
<protein>
    <submittedName>
        <fullName evidence="1">Uncharacterized protein</fullName>
    </submittedName>
</protein>
<accession>A0A319E5Z5</accession>